<accession>A0A2I2KLI3</accession>
<dbReference type="EMBL" id="FZMO01000050">
    <property type="protein sequence ID" value="SNQ46531.1"/>
    <property type="molecule type" value="Genomic_DNA"/>
</dbReference>
<dbReference type="AlphaFoldDB" id="A0A2I2KLI3"/>
<evidence type="ECO:0000313" key="1">
    <source>
        <dbReference type="EMBL" id="SNQ46531.1"/>
    </source>
</evidence>
<dbReference type="Proteomes" id="UP000234331">
    <property type="component" value="Unassembled WGS sequence"/>
</dbReference>
<evidence type="ECO:0000313" key="2">
    <source>
        <dbReference type="Proteomes" id="UP000234331"/>
    </source>
</evidence>
<sequence>MHPQAVEYAYALTMGQPWLVNALAYEIVNRRKVPETTAITADHIDNAAERIVRV</sequence>
<proteinExistence type="predicted"/>
<name>A0A2I2KLI3_9ACTN</name>
<dbReference type="RefSeq" id="WP_207770181.1">
    <property type="nucleotide sequence ID" value="NZ_FZMO01000050.1"/>
</dbReference>
<reference evidence="1 2" key="1">
    <citation type="submission" date="2017-06" db="EMBL/GenBank/DDBJ databases">
        <authorList>
            <person name="Kim H.J."/>
            <person name="Triplett B.A."/>
        </authorList>
    </citation>
    <scope>NUCLEOTIDE SEQUENCE [LARGE SCALE GENOMIC DNA]</scope>
    <source>
        <strain evidence="1">FRACA_ARgP5</strain>
    </source>
</reference>
<gene>
    <name evidence="1" type="ORF">FRACA_1430012</name>
</gene>
<protein>
    <submittedName>
        <fullName evidence="1">Uncharacterized protein</fullName>
    </submittedName>
</protein>
<keyword evidence="2" id="KW-1185">Reference proteome</keyword>
<organism evidence="1 2">
    <name type="scientific">Frankia canadensis</name>
    <dbReference type="NCBI Taxonomy" id="1836972"/>
    <lineage>
        <taxon>Bacteria</taxon>
        <taxon>Bacillati</taxon>
        <taxon>Actinomycetota</taxon>
        <taxon>Actinomycetes</taxon>
        <taxon>Frankiales</taxon>
        <taxon>Frankiaceae</taxon>
        <taxon>Frankia</taxon>
    </lineage>
</organism>